<keyword evidence="2" id="KW-0378">Hydrolase</keyword>
<evidence type="ECO:0000313" key="3">
    <source>
        <dbReference type="Proteomes" id="UP000263232"/>
    </source>
</evidence>
<proteinExistence type="predicted"/>
<dbReference type="InterPro" id="IPR052533">
    <property type="entry name" value="WalJ/YycJ-like"/>
</dbReference>
<dbReference type="AlphaFoldDB" id="A0A347WNM7"/>
<feature type="domain" description="Metallo-beta-lactamase" evidence="1">
    <location>
        <begin position="26"/>
        <end position="199"/>
    </location>
</feature>
<dbReference type="OrthoDB" id="9781189at2"/>
<dbReference type="InterPro" id="IPR001279">
    <property type="entry name" value="Metallo-B-lactamas"/>
</dbReference>
<organism evidence="2 3">
    <name type="scientific">Suicoccus acidiformans</name>
    <dbReference type="NCBI Taxonomy" id="2036206"/>
    <lineage>
        <taxon>Bacteria</taxon>
        <taxon>Bacillati</taxon>
        <taxon>Bacillota</taxon>
        <taxon>Bacilli</taxon>
        <taxon>Lactobacillales</taxon>
        <taxon>Aerococcaceae</taxon>
        <taxon>Suicoccus</taxon>
    </lineage>
</organism>
<dbReference type="RefSeq" id="WP_118991538.1">
    <property type="nucleotide sequence ID" value="NZ_CP023434.1"/>
</dbReference>
<dbReference type="EMBL" id="CP023434">
    <property type="protein sequence ID" value="AXY26684.1"/>
    <property type="molecule type" value="Genomic_DNA"/>
</dbReference>
<dbReference type="InterPro" id="IPR058121">
    <property type="entry name" value="WalJ/YycJ"/>
</dbReference>
<name>A0A347WNM7_9LACT</name>
<dbReference type="GO" id="GO:0016787">
    <property type="term" value="F:hydrolase activity"/>
    <property type="evidence" value="ECO:0007669"/>
    <property type="project" value="UniProtKB-KW"/>
</dbReference>
<protein>
    <submittedName>
        <fullName evidence="2">MBL fold metallo-hydrolase</fullName>
    </submittedName>
</protein>
<dbReference type="KEGG" id="abae:CL176_00710"/>
<keyword evidence="3" id="KW-1185">Reference proteome</keyword>
<dbReference type="CDD" id="cd07733">
    <property type="entry name" value="YycJ-like_MBL-fold"/>
    <property type="match status" value="1"/>
</dbReference>
<dbReference type="Pfam" id="PF12706">
    <property type="entry name" value="Lactamase_B_2"/>
    <property type="match status" value="1"/>
</dbReference>
<dbReference type="InterPro" id="IPR036866">
    <property type="entry name" value="RibonucZ/Hydroxyglut_hydro"/>
</dbReference>
<dbReference type="Proteomes" id="UP000263232">
    <property type="component" value="Chromosome"/>
</dbReference>
<evidence type="ECO:0000313" key="2">
    <source>
        <dbReference type="EMBL" id="AXY26684.1"/>
    </source>
</evidence>
<reference evidence="2 3" key="1">
    <citation type="submission" date="2017-09" db="EMBL/GenBank/DDBJ databases">
        <title>Complete genome sequence of Oxytococcus suis strain ZY16052.</title>
        <authorList>
            <person name="Li F."/>
        </authorList>
    </citation>
    <scope>NUCLEOTIDE SEQUENCE [LARGE SCALE GENOMIC DNA]</scope>
    <source>
        <strain evidence="2 3">ZY16052</strain>
    </source>
</reference>
<sequence>MQGIPYATLATQVDTIQYSILASGSSGNSTYIETPKKRILVDAGLSGKKITGLLAQIDRKPEDLDAIFVTHEHKDHIHGVGVLSRKYNLPIYANAKTWSQMEQMIGKINPENRCYIEPDELFSFGDLDIQSFNVSHDAIQPQFYAFQKNRKQLVLLTDTGYVSNRLRDQLENADAYLIESNHEIEMLRYGSYPWHLKQRILSDKGHLSNDDGALAMVDMIGQQTSKIFLGHLSRDNNTKLLAMDAMEQTLHNYDIETGRDLNLYMTDPDEATPLFKL</sequence>
<dbReference type="SMART" id="SM00849">
    <property type="entry name" value="Lactamase_B"/>
    <property type="match status" value="1"/>
</dbReference>
<gene>
    <name evidence="2" type="ORF">CL176_00710</name>
</gene>
<evidence type="ECO:0000259" key="1">
    <source>
        <dbReference type="SMART" id="SM00849"/>
    </source>
</evidence>
<dbReference type="SUPFAM" id="SSF56281">
    <property type="entry name" value="Metallo-hydrolase/oxidoreductase"/>
    <property type="match status" value="1"/>
</dbReference>
<dbReference type="Gene3D" id="3.60.15.10">
    <property type="entry name" value="Ribonuclease Z/Hydroxyacylglutathione hydrolase-like"/>
    <property type="match status" value="1"/>
</dbReference>
<dbReference type="PANTHER" id="PTHR47619">
    <property type="entry name" value="METALLO-HYDROLASE YYCJ-RELATED"/>
    <property type="match status" value="1"/>
</dbReference>
<dbReference type="PANTHER" id="PTHR47619:SF1">
    <property type="entry name" value="EXODEOXYRIBONUCLEASE WALJ"/>
    <property type="match status" value="1"/>
</dbReference>
<accession>A0A347WNM7</accession>